<feature type="chain" id="PRO_5016989329" description="Lipoprotein" evidence="1">
    <location>
        <begin position="23"/>
        <end position="132"/>
    </location>
</feature>
<name>A0A345Z516_9MOLU</name>
<dbReference type="KEGG" id="salx:SALLE_v1c10250"/>
<dbReference type="PROSITE" id="PS51257">
    <property type="entry name" value="PROKAR_LIPOPROTEIN"/>
    <property type="match status" value="1"/>
</dbReference>
<accession>A0A345Z516</accession>
<sequence>MKKILALLGSLAIMSTTSLVVACNTVDYSKKITGDNLTKAFENIEPSEYKTTSLLIKALIEQLDNNSLAPKPENGKEGYEIKVLNNQNKVVEAQNFDDIGKHRFVIVTYNLLETVENDKVNEVASFSIVNKE</sequence>
<protein>
    <recommendedName>
        <fullName evidence="4">Lipoprotein</fullName>
    </recommendedName>
</protein>
<dbReference type="AlphaFoldDB" id="A0A345Z516"/>
<proteinExistence type="predicted"/>
<feature type="signal peptide" evidence="1">
    <location>
        <begin position="1"/>
        <end position="22"/>
    </location>
</feature>
<evidence type="ECO:0000256" key="1">
    <source>
        <dbReference type="SAM" id="SignalP"/>
    </source>
</evidence>
<evidence type="ECO:0008006" key="4">
    <source>
        <dbReference type="Google" id="ProtNLM"/>
    </source>
</evidence>
<dbReference type="EMBL" id="CP031376">
    <property type="protein sequence ID" value="AXK51695.1"/>
    <property type="molecule type" value="Genomic_DNA"/>
</dbReference>
<keyword evidence="1" id="KW-0732">Signal</keyword>
<organism evidence="2 3">
    <name type="scientific">Spiroplasma alleghenense</name>
    <dbReference type="NCBI Taxonomy" id="216931"/>
    <lineage>
        <taxon>Bacteria</taxon>
        <taxon>Bacillati</taxon>
        <taxon>Mycoplasmatota</taxon>
        <taxon>Mollicutes</taxon>
        <taxon>Entomoplasmatales</taxon>
        <taxon>Spiroplasmataceae</taxon>
        <taxon>Spiroplasma</taxon>
    </lineage>
</organism>
<dbReference type="Proteomes" id="UP000254792">
    <property type="component" value="Chromosome"/>
</dbReference>
<gene>
    <name evidence="2" type="ORF">SALLE_v1c10250</name>
</gene>
<dbReference type="RefSeq" id="WP_115558586.1">
    <property type="nucleotide sequence ID" value="NZ_CP031376.1"/>
</dbReference>
<keyword evidence="3" id="KW-1185">Reference proteome</keyword>
<evidence type="ECO:0000313" key="3">
    <source>
        <dbReference type="Proteomes" id="UP000254792"/>
    </source>
</evidence>
<reference evidence="2 3" key="1">
    <citation type="submission" date="2018-07" db="EMBL/GenBank/DDBJ databases">
        <title>Complete genome sequence of Spiroplasma alleghenense PLHS-1 (ATCC 51752).</title>
        <authorList>
            <person name="Chou L."/>
            <person name="Lee T.-Y."/>
            <person name="Tsai Y.-M."/>
            <person name="Kuo C.-H."/>
        </authorList>
    </citation>
    <scope>NUCLEOTIDE SEQUENCE [LARGE SCALE GENOMIC DNA]</scope>
    <source>
        <strain evidence="2 3">PLHS-1</strain>
    </source>
</reference>
<evidence type="ECO:0000313" key="2">
    <source>
        <dbReference type="EMBL" id="AXK51695.1"/>
    </source>
</evidence>